<dbReference type="EMBL" id="JAHWGI010000981">
    <property type="protein sequence ID" value="KAK3919696.1"/>
    <property type="molecule type" value="Genomic_DNA"/>
</dbReference>
<protein>
    <submittedName>
        <fullName evidence="9">Nuclease</fullName>
    </submittedName>
</protein>
<evidence type="ECO:0000256" key="1">
    <source>
        <dbReference type="ARBA" id="ARBA00001968"/>
    </source>
</evidence>
<evidence type="ECO:0000259" key="8">
    <source>
        <dbReference type="Pfam" id="PF13359"/>
    </source>
</evidence>
<gene>
    <name evidence="9" type="ORF">KUF71_008823</name>
</gene>
<dbReference type="Pfam" id="PF13359">
    <property type="entry name" value="DDE_Tnp_4"/>
    <property type="match status" value="1"/>
</dbReference>
<keyword evidence="5" id="KW-0479">Metal-binding</keyword>
<comment type="subcellular location">
    <subcellularLocation>
        <location evidence="2">Nucleus</location>
    </subcellularLocation>
</comment>
<evidence type="ECO:0000256" key="2">
    <source>
        <dbReference type="ARBA" id="ARBA00004123"/>
    </source>
</evidence>
<evidence type="ECO:0000256" key="4">
    <source>
        <dbReference type="ARBA" id="ARBA00022722"/>
    </source>
</evidence>
<dbReference type="InterPro" id="IPR045249">
    <property type="entry name" value="HARBI1-like"/>
</dbReference>
<evidence type="ECO:0000256" key="3">
    <source>
        <dbReference type="ARBA" id="ARBA00006958"/>
    </source>
</evidence>
<dbReference type="PANTHER" id="PTHR22930:SF85">
    <property type="entry name" value="GH03217P-RELATED"/>
    <property type="match status" value="1"/>
</dbReference>
<reference evidence="9" key="1">
    <citation type="submission" date="2021-07" db="EMBL/GenBank/DDBJ databases">
        <authorList>
            <person name="Catto M.A."/>
            <person name="Jacobson A."/>
            <person name="Kennedy G."/>
            <person name="Labadie P."/>
            <person name="Hunt B.G."/>
            <person name="Srinivasan R."/>
        </authorList>
    </citation>
    <scope>NUCLEOTIDE SEQUENCE</scope>
    <source>
        <strain evidence="9">PL_HMW_Pooled</strain>
        <tissue evidence="9">Head</tissue>
    </source>
</reference>
<evidence type="ECO:0000313" key="10">
    <source>
        <dbReference type="Proteomes" id="UP001219518"/>
    </source>
</evidence>
<dbReference type="InterPro" id="IPR027806">
    <property type="entry name" value="HARBI1_dom"/>
</dbReference>
<evidence type="ECO:0000256" key="5">
    <source>
        <dbReference type="ARBA" id="ARBA00022723"/>
    </source>
</evidence>
<comment type="caution">
    <text evidence="9">The sequence shown here is derived from an EMBL/GenBank/DDBJ whole genome shotgun (WGS) entry which is preliminary data.</text>
</comment>
<proteinExistence type="inferred from homology"/>
<dbReference type="GO" id="GO:0004518">
    <property type="term" value="F:nuclease activity"/>
    <property type="evidence" value="ECO:0007669"/>
    <property type="project" value="UniProtKB-KW"/>
</dbReference>
<dbReference type="AlphaFoldDB" id="A0AAE1HFJ2"/>
<dbReference type="GO" id="GO:0005634">
    <property type="term" value="C:nucleus"/>
    <property type="evidence" value="ECO:0007669"/>
    <property type="project" value="UniProtKB-SubCell"/>
</dbReference>
<feature type="non-terminal residue" evidence="9">
    <location>
        <position position="1"/>
    </location>
</feature>
<evidence type="ECO:0000256" key="7">
    <source>
        <dbReference type="ARBA" id="ARBA00023242"/>
    </source>
</evidence>
<evidence type="ECO:0000313" key="9">
    <source>
        <dbReference type="EMBL" id="KAK3919696.1"/>
    </source>
</evidence>
<sequence>RKTIHHHYETLLDVLCAMGNRYIKWPTAQQRQATKNFYRRNFGFPGIVGVIDGTLIPITAPKEQKQRYVDKNHDYSINVMIVCNHLRHIIDVYIGQPGSVHDNRVFRRSVLAKAIFARDELCGPDEHLIGDGGYMCMSKMMTPYRNDGRLQASHTYFNHKLSQCRATIERTNSLFKSRMARTEKLFCKNIITTNKHIAAAAVLHNFILLNGEDQDGFTLGGEVPEINVEEAMDASQPEGFARRQNIRLQLERELAVAEDED</sequence>
<dbReference type="PANTHER" id="PTHR22930">
    <property type="match status" value="1"/>
</dbReference>
<comment type="similarity">
    <text evidence="3">Belongs to the HARBI1 family.</text>
</comment>
<keyword evidence="10" id="KW-1185">Reference proteome</keyword>
<keyword evidence="6" id="KW-0378">Hydrolase</keyword>
<evidence type="ECO:0000256" key="6">
    <source>
        <dbReference type="ARBA" id="ARBA00022801"/>
    </source>
</evidence>
<dbReference type="GO" id="GO:0016787">
    <property type="term" value="F:hydrolase activity"/>
    <property type="evidence" value="ECO:0007669"/>
    <property type="project" value="UniProtKB-KW"/>
</dbReference>
<keyword evidence="4" id="KW-0540">Nuclease</keyword>
<dbReference type="Proteomes" id="UP001219518">
    <property type="component" value="Unassembled WGS sequence"/>
</dbReference>
<reference evidence="9" key="2">
    <citation type="journal article" date="2023" name="BMC Genomics">
        <title>Pest status, molecular evolution, and epigenetic factors derived from the genome assembly of Frankliniella fusca, a thysanopteran phytovirus vector.</title>
        <authorList>
            <person name="Catto M.A."/>
            <person name="Labadie P.E."/>
            <person name="Jacobson A.L."/>
            <person name="Kennedy G.G."/>
            <person name="Srinivasan R."/>
            <person name="Hunt B.G."/>
        </authorList>
    </citation>
    <scope>NUCLEOTIDE SEQUENCE</scope>
    <source>
        <strain evidence="9">PL_HMW_Pooled</strain>
    </source>
</reference>
<feature type="domain" description="DDE Tnp4" evidence="8">
    <location>
        <begin position="51"/>
        <end position="205"/>
    </location>
</feature>
<name>A0AAE1HFJ2_9NEOP</name>
<dbReference type="GO" id="GO:0046872">
    <property type="term" value="F:metal ion binding"/>
    <property type="evidence" value="ECO:0007669"/>
    <property type="project" value="UniProtKB-KW"/>
</dbReference>
<accession>A0AAE1HFJ2</accession>
<keyword evidence="7" id="KW-0539">Nucleus</keyword>
<organism evidence="9 10">
    <name type="scientific">Frankliniella fusca</name>
    <dbReference type="NCBI Taxonomy" id="407009"/>
    <lineage>
        <taxon>Eukaryota</taxon>
        <taxon>Metazoa</taxon>
        <taxon>Ecdysozoa</taxon>
        <taxon>Arthropoda</taxon>
        <taxon>Hexapoda</taxon>
        <taxon>Insecta</taxon>
        <taxon>Pterygota</taxon>
        <taxon>Neoptera</taxon>
        <taxon>Paraneoptera</taxon>
        <taxon>Thysanoptera</taxon>
        <taxon>Terebrantia</taxon>
        <taxon>Thripoidea</taxon>
        <taxon>Thripidae</taxon>
        <taxon>Frankliniella</taxon>
    </lineage>
</organism>
<comment type="cofactor">
    <cofactor evidence="1">
        <name>a divalent metal cation</name>
        <dbReference type="ChEBI" id="CHEBI:60240"/>
    </cofactor>
</comment>